<feature type="compositionally biased region" description="Low complexity" evidence="1">
    <location>
        <begin position="146"/>
        <end position="176"/>
    </location>
</feature>
<dbReference type="EMBL" id="WIUZ02000001">
    <property type="protein sequence ID" value="KAF9793061.1"/>
    <property type="molecule type" value="Genomic_DNA"/>
</dbReference>
<evidence type="ECO:0000256" key="3">
    <source>
        <dbReference type="SAM" id="SignalP"/>
    </source>
</evidence>
<dbReference type="AlphaFoldDB" id="A0A9P6HWV4"/>
<feature type="region of interest" description="Disordered" evidence="1">
    <location>
        <begin position="192"/>
        <end position="245"/>
    </location>
</feature>
<feature type="compositionally biased region" description="Polar residues" evidence="1">
    <location>
        <begin position="130"/>
        <end position="145"/>
    </location>
</feature>
<feature type="region of interest" description="Disordered" evidence="1">
    <location>
        <begin position="91"/>
        <end position="176"/>
    </location>
</feature>
<reference evidence="4" key="2">
    <citation type="submission" date="2020-11" db="EMBL/GenBank/DDBJ databases">
        <authorList>
            <consortium name="DOE Joint Genome Institute"/>
            <person name="Kuo A."/>
            <person name="Miyauchi S."/>
            <person name="Kiss E."/>
            <person name="Drula E."/>
            <person name="Kohler A."/>
            <person name="Sanchez-Garcia M."/>
            <person name="Andreopoulos B."/>
            <person name="Barry K.W."/>
            <person name="Bonito G."/>
            <person name="Buee M."/>
            <person name="Carver A."/>
            <person name="Chen C."/>
            <person name="Cichocki N."/>
            <person name="Clum A."/>
            <person name="Culley D."/>
            <person name="Crous P.W."/>
            <person name="Fauchery L."/>
            <person name="Girlanda M."/>
            <person name="Hayes R."/>
            <person name="Keri Z."/>
            <person name="Labutti K."/>
            <person name="Lipzen A."/>
            <person name="Lombard V."/>
            <person name="Magnuson J."/>
            <person name="Maillard F."/>
            <person name="Morin E."/>
            <person name="Murat C."/>
            <person name="Nolan M."/>
            <person name="Ohm R."/>
            <person name="Pangilinan J."/>
            <person name="Pereira M."/>
            <person name="Perotto S."/>
            <person name="Peter M."/>
            <person name="Riley R."/>
            <person name="Sitrit Y."/>
            <person name="Stielow B."/>
            <person name="Szollosi G."/>
            <person name="Zifcakova L."/>
            <person name="Stursova M."/>
            <person name="Spatafora J.W."/>
            <person name="Tedersoo L."/>
            <person name="Vaario L.-M."/>
            <person name="Yamada A."/>
            <person name="Yan M."/>
            <person name="Wang P."/>
            <person name="Xu J."/>
            <person name="Bruns T."/>
            <person name="Baldrian P."/>
            <person name="Vilgalys R."/>
            <person name="Henrissat B."/>
            <person name="Grigoriev I.V."/>
            <person name="Hibbett D."/>
            <person name="Nagy L.G."/>
            <person name="Martin F.M."/>
        </authorList>
    </citation>
    <scope>NUCLEOTIDE SEQUENCE</scope>
    <source>
        <strain evidence="4">UH-Tt-Lm1</strain>
    </source>
</reference>
<comment type="caution">
    <text evidence="4">The sequence shown here is derived from an EMBL/GenBank/DDBJ whole genome shotgun (WGS) entry which is preliminary data.</text>
</comment>
<organism evidence="4 5">
    <name type="scientific">Thelephora terrestris</name>
    <dbReference type="NCBI Taxonomy" id="56493"/>
    <lineage>
        <taxon>Eukaryota</taxon>
        <taxon>Fungi</taxon>
        <taxon>Dikarya</taxon>
        <taxon>Basidiomycota</taxon>
        <taxon>Agaricomycotina</taxon>
        <taxon>Agaricomycetes</taxon>
        <taxon>Thelephorales</taxon>
        <taxon>Thelephoraceae</taxon>
        <taxon>Thelephora</taxon>
    </lineage>
</organism>
<dbReference type="Proteomes" id="UP000736335">
    <property type="component" value="Unassembled WGS sequence"/>
</dbReference>
<keyword evidence="2" id="KW-0472">Membrane</keyword>
<feature type="chain" id="PRO_5040122510" evidence="3">
    <location>
        <begin position="24"/>
        <end position="305"/>
    </location>
</feature>
<feature type="compositionally biased region" description="Low complexity" evidence="1">
    <location>
        <begin position="192"/>
        <end position="233"/>
    </location>
</feature>
<keyword evidence="3" id="KW-0732">Signal</keyword>
<reference evidence="4" key="1">
    <citation type="journal article" date="2020" name="Nat. Commun.">
        <title>Large-scale genome sequencing of mycorrhizal fungi provides insights into the early evolution of symbiotic traits.</title>
        <authorList>
            <person name="Miyauchi S."/>
            <person name="Kiss E."/>
            <person name="Kuo A."/>
            <person name="Drula E."/>
            <person name="Kohler A."/>
            <person name="Sanchez-Garcia M."/>
            <person name="Morin E."/>
            <person name="Andreopoulos B."/>
            <person name="Barry K.W."/>
            <person name="Bonito G."/>
            <person name="Buee M."/>
            <person name="Carver A."/>
            <person name="Chen C."/>
            <person name="Cichocki N."/>
            <person name="Clum A."/>
            <person name="Culley D."/>
            <person name="Crous P.W."/>
            <person name="Fauchery L."/>
            <person name="Girlanda M."/>
            <person name="Hayes R.D."/>
            <person name="Keri Z."/>
            <person name="LaButti K."/>
            <person name="Lipzen A."/>
            <person name="Lombard V."/>
            <person name="Magnuson J."/>
            <person name="Maillard F."/>
            <person name="Murat C."/>
            <person name="Nolan M."/>
            <person name="Ohm R.A."/>
            <person name="Pangilinan J."/>
            <person name="Pereira M.F."/>
            <person name="Perotto S."/>
            <person name="Peter M."/>
            <person name="Pfister S."/>
            <person name="Riley R."/>
            <person name="Sitrit Y."/>
            <person name="Stielow J.B."/>
            <person name="Szollosi G."/>
            <person name="Zifcakova L."/>
            <person name="Stursova M."/>
            <person name="Spatafora J.W."/>
            <person name="Tedersoo L."/>
            <person name="Vaario L.M."/>
            <person name="Yamada A."/>
            <person name="Yan M."/>
            <person name="Wang P."/>
            <person name="Xu J."/>
            <person name="Bruns T."/>
            <person name="Baldrian P."/>
            <person name="Vilgalys R."/>
            <person name="Dunand C."/>
            <person name="Henrissat B."/>
            <person name="Grigoriev I.V."/>
            <person name="Hibbett D."/>
            <person name="Nagy L.G."/>
            <person name="Martin F.M."/>
        </authorList>
    </citation>
    <scope>NUCLEOTIDE SEQUENCE</scope>
    <source>
        <strain evidence="4">UH-Tt-Lm1</strain>
    </source>
</reference>
<protein>
    <submittedName>
        <fullName evidence="4">Uncharacterized protein</fullName>
    </submittedName>
</protein>
<evidence type="ECO:0000313" key="4">
    <source>
        <dbReference type="EMBL" id="KAF9793061.1"/>
    </source>
</evidence>
<feature type="transmembrane region" description="Helical" evidence="2">
    <location>
        <begin position="252"/>
        <end position="276"/>
    </location>
</feature>
<proteinExistence type="predicted"/>
<evidence type="ECO:0000313" key="5">
    <source>
        <dbReference type="Proteomes" id="UP000736335"/>
    </source>
</evidence>
<accession>A0A9P6HWV4</accession>
<evidence type="ECO:0000256" key="2">
    <source>
        <dbReference type="SAM" id="Phobius"/>
    </source>
</evidence>
<evidence type="ECO:0000256" key="1">
    <source>
        <dbReference type="SAM" id="MobiDB-lite"/>
    </source>
</evidence>
<keyword evidence="2" id="KW-1133">Transmembrane helix</keyword>
<sequence>MVPTVLNFRLLLFFLLIFDFCCAYSSSDLRTSTVFSSQKETSLQSPVTFTTTERITTDIGVFVQTCTITLTPIVVNGANLVREDKTCTVTPDNGNSSALPPPATSTSSSDSLSSTSNSIPSSTDVPPLSGSVSSSTQDGLSSTGVPSSTLPPDSTITSLSSPPSSTSTSSDVVPSSSGPVVVIGVSSVPIPVATPQPDSTDSSTVVSPPSSTAPLPLSQSSSSLLPTVSPTASAENSGAEAPFDPPGKKLEVLPIGLGVFAGVSVIALLVVGIVTYERTKHRKNFRMRRQQEVNNQMGYGPYGTV</sequence>
<dbReference type="OrthoDB" id="2596908at2759"/>
<keyword evidence="2" id="KW-0812">Transmembrane</keyword>
<feature type="compositionally biased region" description="Low complexity" evidence="1">
    <location>
        <begin position="104"/>
        <end position="124"/>
    </location>
</feature>
<gene>
    <name evidence="4" type="ORF">BJ322DRAFT_1032813</name>
</gene>
<keyword evidence="5" id="KW-1185">Reference proteome</keyword>
<name>A0A9P6HWV4_9AGAM</name>
<feature type="signal peptide" evidence="3">
    <location>
        <begin position="1"/>
        <end position="23"/>
    </location>
</feature>